<dbReference type="EMBL" id="SODD01000008">
    <property type="protein sequence ID" value="TDW24650.1"/>
    <property type="molecule type" value="Genomic_DNA"/>
</dbReference>
<dbReference type="InterPro" id="IPR011856">
    <property type="entry name" value="tRNA_endonuc-like_dom_sf"/>
</dbReference>
<dbReference type="OrthoDB" id="9783592at2"/>
<evidence type="ECO:0000313" key="16">
    <source>
        <dbReference type="Proteomes" id="UP000294743"/>
    </source>
</evidence>
<keyword evidence="4 13" id="KW-0479">Metal-binding</keyword>
<feature type="region of interest" description="Disordered" evidence="14">
    <location>
        <begin position="1"/>
        <end position="27"/>
    </location>
</feature>
<dbReference type="PIRSF" id="PIRSF037785">
    <property type="entry name" value="RecU"/>
    <property type="match status" value="1"/>
</dbReference>
<evidence type="ECO:0000256" key="10">
    <source>
        <dbReference type="ARBA" id="ARBA00023204"/>
    </source>
</evidence>
<dbReference type="NCBIfam" id="NF002584">
    <property type="entry name" value="PRK02234.1-5"/>
    <property type="match status" value="1"/>
</dbReference>
<keyword evidence="9 13" id="KW-0233">DNA recombination</keyword>
<dbReference type="SUPFAM" id="SSF52980">
    <property type="entry name" value="Restriction endonuclease-like"/>
    <property type="match status" value="1"/>
</dbReference>
<comment type="catalytic activity">
    <reaction evidence="13">
        <text>Endonucleolytic cleavage at a junction such as a reciprocal single-stranded crossover between two homologous DNA duplexes (Holliday junction).</text>
        <dbReference type="EC" id="3.1.21.10"/>
    </reaction>
</comment>
<dbReference type="Gene3D" id="3.40.1350.10">
    <property type="match status" value="1"/>
</dbReference>
<dbReference type="GO" id="GO:0007059">
    <property type="term" value="P:chromosome segregation"/>
    <property type="evidence" value="ECO:0007669"/>
    <property type="project" value="UniProtKB-UniRule"/>
</dbReference>
<gene>
    <name evidence="13" type="primary">recU</name>
    <name evidence="15" type="ORF">EDD63_1082</name>
</gene>
<dbReference type="GO" id="GO:0008821">
    <property type="term" value="F:crossover junction DNA endonuclease activity"/>
    <property type="evidence" value="ECO:0007669"/>
    <property type="project" value="UniProtKB-EC"/>
</dbReference>
<keyword evidence="10 13" id="KW-0234">DNA repair</keyword>
<dbReference type="InterPro" id="IPR004612">
    <property type="entry name" value="Resolv_RecU"/>
</dbReference>
<dbReference type="GO" id="GO:0003676">
    <property type="term" value="F:nucleic acid binding"/>
    <property type="evidence" value="ECO:0007669"/>
    <property type="project" value="InterPro"/>
</dbReference>
<evidence type="ECO:0000256" key="14">
    <source>
        <dbReference type="SAM" id="MobiDB-lite"/>
    </source>
</evidence>
<dbReference type="HAMAP" id="MF_00130">
    <property type="entry name" value="RecU"/>
    <property type="match status" value="1"/>
</dbReference>
<evidence type="ECO:0000256" key="1">
    <source>
        <dbReference type="ARBA" id="ARBA00004496"/>
    </source>
</evidence>
<evidence type="ECO:0000256" key="3">
    <source>
        <dbReference type="ARBA" id="ARBA00022722"/>
    </source>
</evidence>
<keyword evidence="5 13" id="KW-0255">Endonuclease</keyword>
<feature type="compositionally biased region" description="Polar residues" evidence="14">
    <location>
        <begin position="13"/>
        <end position="23"/>
    </location>
</feature>
<feature type="compositionally biased region" description="Basic residues" evidence="14">
    <location>
        <begin position="1"/>
        <end position="10"/>
    </location>
</feature>
<dbReference type="InterPro" id="IPR011335">
    <property type="entry name" value="Restrct_endonuc-II-like"/>
</dbReference>
<evidence type="ECO:0000256" key="13">
    <source>
        <dbReference type="HAMAP-Rule" id="MF_00130"/>
    </source>
</evidence>
<feature type="binding site" evidence="13">
    <location>
        <position position="92"/>
    </location>
    <ligand>
        <name>Mg(2+)</name>
        <dbReference type="ChEBI" id="CHEBI:18420"/>
    </ligand>
</feature>
<keyword evidence="8 13" id="KW-0460">Magnesium</keyword>
<name>A0A4R8A8J1_9FIRM</name>
<dbReference type="GO" id="GO:0000287">
    <property type="term" value="F:magnesium ion binding"/>
    <property type="evidence" value="ECO:0007669"/>
    <property type="project" value="UniProtKB-UniRule"/>
</dbReference>
<feature type="site" description="Transition state stabilizer" evidence="13">
    <location>
        <position position="94"/>
    </location>
</feature>
<dbReference type="Proteomes" id="UP000294743">
    <property type="component" value="Unassembled WGS sequence"/>
</dbReference>
<accession>A0A4R8A8J1</accession>
<comment type="subcellular location">
    <subcellularLocation>
        <location evidence="1 13">Cytoplasm</location>
    </subcellularLocation>
</comment>
<evidence type="ECO:0000256" key="7">
    <source>
        <dbReference type="ARBA" id="ARBA00022801"/>
    </source>
</evidence>
<evidence type="ECO:0000256" key="5">
    <source>
        <dbReference type="ARBA" id="ARBA00022759"/>
    </source>
</evidence>
<dbReference type="CDD" id="cd22354">
    <property type="entry name" value="RecU-like"/>
    <property type="match status" value="1"/>
</dbReference>
<organism evidence="15 16">
    <name type="scientific">Breznakia blatticola</name>
    <dbReference type="NCBI Taxonomy" id="1754012"/>
    <lineage>
        <taxon>Bacteria</taxon>
        <taxon>Bacillati</taxon>
        <taxon>Bacillota</taxon>
        <taxon>Erysipelotrichia</taxon>
        <taxon>Erysipelotrichales</taxon>
        <taxon>Erysipelotrichaceae</taxon>
        <taxon>Breznakia</taxon>
    </lineage>
</organism>
<evidence type="ECO:0000256" key="9">
    <source>
        <dbReference type="ARBA" id="ARBA00023172"/>
    </source>
</evidence>
<comment type="function">
    <text evidence="13">Endonuclease that resolves Holliday junction intermediates in genetic recombination. Cleaves mobile four-strand junctions by introducing symmetrical nicks in paired strands. Promotes annealing of linear ssDNA with homologous dsDNA. Required for DNA repair, homologous recombination and chromosome segregation.</text>
</comment>
<dbReference type="AlphaFoldDB" id="A0A4R8A8J1"/>
<dbReference type="EC" id="3.1.21.10" evidence="13"/>
<feature type="binding site" evidence="13">
    <location>
        <position position="111"/>
    </location>
    <ligand>
        <name>Mg(2+)</name>
        <dbReference type="ChEBI" id="CHEBI:18420"/>
    </ligand>
</feature>
<evidence type="ECO:0000256" key="4">
    <source>
        <dbReference type="ARBA" id="ARBA00022723"/>
    </source>
</evidence>
<protein>
    <recommendedName>
        <fullName evidence="12 13">Holliday junction resolvase RecU</fullName>
        <ecNumber evidence="13">3.1.21.10</ecNumber>
    </recommendedName>
    <alternativeName>
        <fullName evidence="13">Recombination protein U homolog</fullName>
    </alternativeName>
</protein>
<dbReference type="NCBIfam" id="TIGR00648">
    <property type="entry name" value="recU"/>
    <property type="match status" value="1"/>
</dbReference>
<keyword evidence="3 13" id="KW-0540">Nuclease</keyword>
<dbReference type="GO" id="GO:0005737">
    <property type="term" value="C:cytoplasm"/>
    <property type="evidence" value="ECO:0007669"/>
    <property type="project" value="UniProtKB-SubCell"/>
</dbReference>
<dbReference type="Pfam" id="PF03838">
    <property type="entry name" value="RecU"/>
    <property type="match status" value="1"/>
</dbReference>
<sequence length="193" mass="22449">MINYPTKKKPAVQSISSTSNQRGMNLEKDLNDSNTFYKETGRALIYKKPTPVQIVRVDYPKRTAAKIVEAYYKTPSTTDYNGIYRSTYIDFEAKETTSKTSFAFRNIHEHQIAHLRAVKQHGGIAFLVIRFIAYNETYLLDAEYIINEEKQHKSISYKKVQTHGYLIDESYTPRLKYLDVVDAVYFKEDSYGK</sequence>
<evidence type="ECO:0000256" key="12">
    <source>
        <dbReference type="ARBA" id="ARBA00029523"/>
    </source>
</evidence>
<comment type="caution">
    <text evidence="15">The sequence shown here is derived from an EMBL/GenBank/DDBJ whole genome shotgun (WGS) entry which is preliminary data.</text>
</comment>
<evidence type="ECO:0000256" key="2">
    <source>
        <dbReference type="ARBA" id="ARBA00022490"/>
    </source>
</evidence>
<dbReference type="GO" id="GO:0006310">
    <property type="term" value="P:DNA recombination"/>
    <property type="evidence" value="ECO:0007669"/>
    <property type="project" value="UniProtKB-UniRule"/>
</dbReference>
<evidence type="ECO:0000256" key="6">
    <source>
        <dbReference type="ARBA" id="ARBA00022763"/>
    </source>
</evidence>
<proteinExistence type="inferred from homology"/>
<keyword evidence="2 13" id="KW-0963">Cytoplasm</keyword>
<dbReference type="RefSeq" id="WP_134168570.1">
    <property type="nucleotide sequence ID" value="NZ_SODD01000008.1"/>
</dbReference>
<feature type="binding site" evidence="13">
    <location>
        <position position="79"/>
    </location>
    <ligand>
        <name>Mg(2+)</name>
        <dbReference type="ChEBI" id="CHEBI:18420"/>
    </ligand>
</feature>
<dbReference type="GO" id="GO:0006281">
    <property type="term" value="P:DNA repair"/>
    <property type="evidence" value="ECO:0007669"/>
    <property type="project" value="UniProtKB-UniRule"/>
</dbReference>
<evidence type="ECO:0000256" key="8">
    <source>
        <dbReference type="ARBA" id="ARBA00022842"/>
    </source>
</evidence>
<keyword evidence="16" id="KW-1185">Reference proteome</keyword>
<reference evidence="15 16" key="1">
    <citation type="submission" date="2019-03" db="EMBL/GenBank/DDBJ databases">
        <title>Genomic Encyclopedia of Type Strains, Phase IV (KMG-IV): sequencing the most valuable type-strain genomes for metagenomic binning, comparative biology and taxonomic classification.</title>
        <authorList>
            <person name="Goeker M."/>
        </authorList>
    </citation>
    <scope>NUCLEOTIDE SEQUENCE [LARGE SCALE GENOMIC DNA]</scope>
    <source>
        <strain evidence="15 16">DSM 28867</strain>
    </source>
</reference>
<comment type="similarity">
    <text evidence="11 13">Belongs to the RecU family.</text>
</comment>
<comment type="cofactor">
    <cofactor evidence="13">
        <name>Mg(2+)</name>
        <dbReference type="ChEBI" id="CHEBI:18420"/>
    </cofactor>
    <text evidence="13">Binds 1 Mg(2+) ion per subunit.</text>
</comment>
<feature type="binding site" evidence="13">
    <location>
        <position position="77"/>
    </location>
    <ligand>
        <name>Mg(2+)</name>
        <dbReference type="ChEBI" id="CHEBI:18420"/>
    </ligand>
</feature>
<keyword evidence="7 13" id="KW-0378">Hydrolase</keyword>
<evidence type="ECO:0000256" key="11">
    <source>
        <dbReference type="ARBA" id="ARBA00023447"/>
    </source>
</evidence>
<evidence type="ECO:0000313" key="15">
    <source>
        <dbReference type="EMBL" id="TDW24650.1"/>
    </source>
</evidence>
<keyword evidence="6 13" id="KW-0227">DNA damage</keyword>